<dbReference type="EMBL" id="CAJPDS010000081">
    <property type="protein sequence ID" value="CAF9935219.1"/>
    <property type="molecule type" value="Genomic_DNA"/>
</dbReference>
<evidence type="ECO:0000313" key="3">
    <source>
        <dbReference type="Proteomes" id="UP000664521"/>
    </source>
</evidence>
<keyword evidence="3" id="KW-1185">Reference proteome</keyword>
<evidence type="ECO:0000313" key="2">
    <source>
        <dbReference type="EMBL" id="CAF9935219.1"/>
    </source>
</evidence>
<gene>
    <name evidence="2" type="ORF">HETSPECPRED_009702</name>
</gene>
<feature type="compositionally biased region" description="Polar residues" evidence="1">
    <location>
        <begin position="1"/>
        <end position="10"/>
    </location>
</feature>
<accession>A0A8H3G5M0</accession>
<reference evidence="2" key="1">
    <citation type="submission" date="2021-03" db="EMBL/GenBank/DDBJ databases">
        <authorList>
            <person name="Tagirdzhanova G."/>
        </authorList>
    </citation>
    <scope>NUCLEOTIDE SEQUENCE</scope>
</reference>
<evidence type="ECO:0000256" key="1">
    <source>
        <dbReference type="SAM" id="MobiDB-lite"/>
    </source>
</evidence>
<name>A0A8H3G5M0_9LECA</name>
<dbReference type="OrthoDB" id="10556696at2759"/>
<feature type="compositionally biased region" description="Low complexity" evidence="1">
    <location>
        <begin position="25"/>
        <end position="36"/>
    </location>
</feature>
<dbReference type="Proteomes" id="UP000664521">
    <property type="component" value="Unassembled WGS sequence"/>
</dbReference>
<comment type="caution">
    <text evidence="2">The sequence shown here is derived from an EMBL/GenBank/DDBJ whole genome shotgun (WGS) entry which is preliminary data.</text>
</comment>
<protein>
    <submittedName>
        <fullName evidence="2">Uncharacterized protein</fullName>
    </submittedName>
</protein>
<organism evidence="2 3">
    <name type="scientific">Heterodermia speciosa</name>
    <dbReference type="NCBI Taxonomy" id="116794"/>
    <lineage>
        <taxon>Eukaryota</taxon>
        <taxon>Fungi</taxon>
        <taxon>Dikarya</taxon>
        <taxon>Ascomycota</taxon>
        <taxon>Pezizomycotina</taxon>
        <taxon>Lecanoromycetes</taxon>
        <taxon>OSLEUM clade</taxon>
        <taxon>Lecanoromycetidae</taxon>
        <taxon>Caliciales</taxon>
        <taxon>Physciaceae</taxon>
        <taxon>Heterodermia</taxon>
    </lineage>
</organism>
<feature type="non-terminal residue" evidence="2">
    <location>
        <position position="158"/>
    </location>
</feature>
<sequence length="158" mass="17513">MGRRSTSSLIPTPGAVLQQSHISSRRSPLPSSATSSKSKTCFLDALLLTTEKDYQNGFKTIWQGDDGQVSAHIEFNMRQGVSHLAVRKGLRPNKNEPVLEAPQSILDLAIPDKGHTMAVRFYQSSFCVEIWRKSDRVANGKVWALILTSSLRDDRMAA</sequence>
<feature type="region of interest" description="Disordered" evidence="1">
    <location>
        <begin position="1"/>
        <end position="36"/>
    </location>
</feature>
<proteinExistence type="predicted"/>
<dbReference type="AlphaFoldDB" id="A0A8H3G5M0"/>